<keyword evidence="10" id="KW-0902">Two-component regulatory system</keyword>
<reference evidence="16" key="2">
    <citation type="journal article" date="2021" name="J Anim Sci Technol">
        <title>Complete genome sequence of Paenibacillus konkukensis sp. nov. SK3146 as a potential probiotic strain.</title>
        <authorList>
            <person name="Jung H.I."/>
            <person name="Park S."/>
            <person name="Niu K.M."/>
            <person name="Lee S.W."/>
            <person name="Kothari D."/>
            <person name="Yi K.J."/>
            <person name="Kim S.K."/>
        </authorList>
    </citation>
    <scope>NUCLEOTIDE SEQUENCE</scope>
    <source>
        <strain evidence="16">SK3146</strain>
    </source>
</reference>
<dbReference type="SMART" id="SM00387">
    <property type="entry name" value="HATPase_c"/>
    <property type="match status" value="1"/>
</dbReference>
<dbReference type="SMART" id="SM00388">
    <property type="entry name" value="HisKA"/>
    <property type="match status" value="1"/>
</dbReference>
<dbReference type="InterPro" id="IPR003660">
    <property type="entry name" value="HAMP_dom"/>
</dbReference>
<feature type="domain" description="Histidine kinase" evidence="13">
    <location>
        <begin position="393"/>
        <end position="612"/>
    </location>
</feature>
<name>A0ABY4RQQ1_9BACL</name>
<dbReference type="SUPFAM" id="SSF55874">
    <property type="entry name" value="ATPase domain of HSP90 chaperone/DNA topoisomerase II/histidine kinase"/>
    <property type="match status" value="1"/>
</dbReference>
<feature type="domain" description="HAMP" evidence="15">
    <location>
        <begin position="210"/>
        <end position="262"/>
    </location>
</feature>
<accession>A0ABY4RQQ1</accession>
<dbReference type="EMBL" id="CP027059">
    <property type="protein sequence ID" value="UQZ84525.1"/>
    <property type="molecule type" value="Genomic_DNA"/>
</dbReference>
<dbReference type="Pfam" id="PF02518">
    <property type="entry name" value="HATPase_c"/>
    <property type="match status" value="1"/>
</dbReference>
<dbReference type="SUPFAM" id="SSF158472">
    <property type="entry name" value="HAMP domain-like"/>
    <property type="match status" value="1"/>
</dbReference>
<dbReference type="InterPro" id="IPR035965">
    <property type="entry name" value="PAS-like_dom_sf"/>
</dbReference>
<dbReference type="InterPro" id="IPR036890">
    <property type="entry name" value="HATPase_C_sf"/>
</dbReference>
<sequence length="617" mass="68867">MKGLRFFQFFQSIQAKIIIIYVLLILIAMQLIGVYFVRTLESYFKNDFIESHNSQAQLLTQFVEPYLSVSSEESKQGDTRKTFADLNDVVNKLFANSSAEIQVIDANGFVLSTSMASHQSIVGQKNTQTEVNRALQGIKDNQRMFTDLDGIRKMIIVKPVASGVKVNGAVYIIASMEELYNTMNRINQFLITGTLIALGLTMVLGVVLSATITGPIKAITRQATAVAEGRFNDKVPVLGKDEIGQLGQTFNFMMERLKEALSLNEEEKEKLASILTNMNDGLIATDDDGKVIVINRRAKQILQVNEDTTLGKPLPEVLGISKETMNELQAGESSSPSMMLQFYHDADEEQLSVRVSFTTVYSKEKGSASTIVVLQDVTNQEKLEESRKEFVANVSHELRTPLTTIKSYLEALEDGALEEPQLAGKFVNVTRNETERMIRLVTDLLQLSRLDSNQAIISREVTDVAEMLDEVADRFSFQLEHRQIAIAIEVEPDMEEIMLDRDRIDQVLDNLVSNAIKYTPDGGSIAIRARCPEPKWLEVSVQDNGIGIPKKDLNRIFERFYRVDKARSRSMGGTGLGLSIAREIVRAHGGTIALESEWGQGTKVTFTLPYTLEEVAL</sequence>
<dbReference type="NCBIfam" id="NF033092">
    <property type="entry name" value="HK_WalK"/>
    <property type="match status" value="1"/>
</dbReference>
<dbReference type="CDD" id="cd00075">
    <property type="entry name" value="HATPase"/>
    <property type="match status" value="1"/>
</dbReference>
<protein>
    <recommendedName>
        <fullName evidence="3">histidine kinase</fullName>
        <ecNumber evidence="3">2.7.13.3</ecNumber>
    </recommendedName>
</protein>
<gene>
    <name evidence="16" type="primary">yycG_2</name>
    <name evidence="16" type="ORF">SK3146_03780</name>
</gene>
<comment type="catalytic activity">
    <reaction evidence="1">
        <text>ATP + protein L-histidine = ADP + protein N-phospho-L-histidine.</text>
        <dbReference type="EC" id="2.7.13.3"/>
    </reaction>
</comment>
<dbReference type="EC" id="2.7.13.3" evidence="3"/>
<feature type="transmembrane region" description="Helical" evidence="12">
    <location>
        <begin position="189"/>
        <end position="212"/>
    </location>
</feature>
<dbReference type="InterPro" id="IPR003594">
    <property type="entry name" value="HATPase_dom"/>
</dbReference>
<dbReference type="CDD" id="cd06225">
    <property type="entry name" value="HAMP"/>
    <property type="match status" value="1"/>
</dbReference>
<evidence type="ECO:0000259" key="14">
    <source>
        <dbReference type="PROSITE" id="PS50112"/>
    </source>
</evidence>
<dbReference type="InterPro" id="IPR013767">
    <property type="entry name" value="PAS_fold"/>
</dbReference>
<keyword evidence="8 16" id="KW-0418">Kinase</keyword>
<evidence type="ECO:0000256" key="10">
    <source>
        <dbReference type="ARBA" id="ARBA00023012"/>
    </source>
</evidence>
<dbReference type="CDD" id="cd00130">
    <property type="entry name" value="PAS"/>
    <property type="match status" value="1"/>
</dbReference>
<dbReference type="InterPro" id="IPR005467">
    <property type="entry name" value="His_kinase_dom"/>
</dbReference>
<dbReference type="CDD" id="cd00082">
    <property type="entry name" value="HisKA"/>
    <property type="match status" value="1"/>
</dbReference>
<keyword evidence="9" id="KW-0067">ATP-binding</keyword>
<dbReference type="SMART" id="SM00304">
    <property type="entry name" value="HAMP"/>
    <property type="match status" value="1"/>
</dbReference>
<evidence type="ECO:0000256" key="4">
    <source>
        <dbReference type="ARBA" id="ARBA00022475"/>
    </source>
</evidence>
<dbReference type="InterPro" id="IPR003661">
    <property type="entry name" value="HisK_dim/P_dom"/>
</dbReference>
<feature type="domain" description="PAS" evidence="14">
    <location>
        <begin position="267"/>
        <end position="312"/>
    </location>
</feature>
<evidence type="ECO:0000313" key="17">
    <source>
        <dbReference type="Proteomes" id="UP001057134"/>
    </source>
</evidence>
<dbReference type="Pfam" id="PF00672">
    <property type="entry name" value="HAMP"/>
    <property type="match status" value="1"/>
</dbReference>
<dbReference type="InterPro" id="IPR049814">
    <property type="entry name" value="Resp_reg_WalK"/>
</dbReference>
<dbReference type="PRINTS" id="PR00344">
    <property type="entry name" value="BCTRLSENSOR"/>
</dbReference>
<dbReference type="PANTHER" id="PTHR45453:SF1">
    <property type="entry name" value="PHOSPHATE REGULON SENSOR PROTEIN PHOR"/>
    <property type="match status" value="1"/>
</dbReference>
<keyword evidence="4" id="KW-1003">Cell membrane</keyword>
<dbReference type="SUPFAM" id="SSF55785">
    <property type="entry name" value="PYP-like sensor domain (PAS domain)"/>
    <property type="match status" value="1"/>
</dbReference>
<organism evidence="16 17">
    <name type="scientific">Paenibacillus konkukensis</name>
    <dbReference type="NCBI Taxonomy" id="2020716"/>
    <lineage>
        <taxon>Bacteria</taxon>
        <taxon>Bacillati</taxon>
        <taxon>Bacillota</taxon>
        <taxon>Bacilli</taxon>
        <taxon>Bacillales</taxon>
        <taxon>Paenibacillaceae</taxon>
        <taxon>Paenibacillus</taxon>
    </lineage>
</organism>
<evidence type="ECO:0000259" key="13">
    <source>
        <dbReference type="PROSITE" id="PS50109"/>
    </source>
</evidence>
<dbReference type="InterPro" id="IPR050351">
    <property type="entry name" value="BphY/WalK/GraS-like"/>
</dbReference>
<evidence type="ECO:0000256" key="11">
    <source>
        <dbReference type="ARBA" id="ARBA00023136"/>
    </source>
</evidence>
<dbReference type="SMART" id="SM00091">
    <property type="entry name" value="PAS"/>
    <property type="match status" value="1"/>
</dbReference>
<evidence type="ECO:0000256" key="6">
    <source>
        <dbReference type="ARBA" id="ARBA00022679"/>
    </source>
</evidence>
<dbReference type="PROSITE" id="PS50112">
    <property type="entry name" value="PAS"/>
    <property type="match status" value="1"/>
</dbReference>
<feature type="transmembrane region" description="Helical" evidence="12">
    <location>
        <begin position="17"/>
        <end position="37"/>
    </location>
</feature>
<dbReference type="InterPro" id="IPR057640">
    <property type="entry name" value="Cache_WalK"/>
</dbReference>
<dbReference type="Gene3D" id="3.30.565.10">
    <property type="entry name" value="Histidine kinase-like ATPase, C-terminal domain"/>
    <property type="match status" value="1"/>
</dbReference>
<evidence type="ECO:0000256" key="9">
    <source>
        <dbReference type="ARBA" id="ARBA00022840"/>
    </source>
</evidence>
<dbReference type="SUPFAM" id="SSF47384">
    <property type="entry name" value="Homodimeric domain of signal transducing histidine kinase"/>
    <property type="match status" value="1"/>
</dbReference>
<evidence type="ECO:0000256" key="2">
    <source>
        <dbReference type="ARBA" id="ARBA00004651"/>
    </source>
</evidence>
<dbReference type="PANTHER" id="PTHR45453">
    <property type="entry name" value="PHOSPHATE REGULON SENSOR PROTEIN PHOR"/>
    <property type="match status" value="1"/>
</dbReference>
<dbReference type="Pfam" id="PF00512">
    <property type="entry name" value="HisKA"/>
    <property type="match status" value="1"/>
</dbReference>
<dbReference type="Proteomes" id="UP001057134">
    <property type="component" value="Chromosome"/>
</dbReference>
<keyword evidence="11 12" id="KW-0472">Membrane</keyword>
<dbReference type="NCBIfam" id="TIGR00229">
    <property type="entry name" value="sensory_box"/>
    <property type="match status" value="1"/>
</dbReference>
<reference evidence="16" key="1">
    <citation type="submission" date="2018-02" db="EMBL/GenBank/DDBJ databases">
        <authorList>
            <person name="Kim S.-K."/>
            <person name="Jung H.-I."/>
            <person name="Lee S.-W."/>
        </authorList>
    </citation>
    <scope>NUCLEOTIDE SEQUENCE</scope>
    <source>
        <strain evidence="16">SK3146</strain>
    </source>
</reference>
<evidence type="ECO:0000313" key="16">
    <source>
        <dbReference type="EMBL" id="UQZ84525.1"/>
    </source>
</evidence>
<evidence type="ECO:0000256" key="7">
    <source>
        <dbReference type="ARBA" id="ARBA00022741"/>
    </source>
</evidence>
<dbReference type="Gene3D" id="1.10.287.130">
    <property type="match status" value="1"/>
</dbReference>
<evidence type="ECO:0000256" key="1">
    <source>
        <dbReference type="ARBA" id="ARBA00000085"/>
    </source>
</evidence>
<evidence type="ECO:0000256" key="5">
    <source>
        <dbReference type="ARBA" id="ARBA00022553"/>
    </source>
</evidence>
<evidence type="ECO:0000256" key="3">
    <source>
        <dbReference type="ARBA" id="ARBA00012438"/>
    </source>
</evidence>
<keyword evidence="12" id="KW-1133">Transmembrane helix</keyword>
<dbReference type="PROSITE" id="PS50109">
    <property type="entry name" value="HIS_KIN"/>
    <property type="match status" value="1"/>
</dbReference>
<evidence type="ECO:0000256" key="12">
    <source>
        <dbReference type="SAM" id="Phobius"/>
    </source>
</evidence>
<dbReference type="Gene3D" id="3.30.450.20">
    <property type="entry name" value="PAS domain"/>
    <property type="match status" value="2"/>
</dbReference>
<dbReference type="Pfam" id="PF00989">
    <property type="entry name" value="PAS"/>
    <property type="match status" value="1"/>
</dbReference>
<keyword evidence="7" id="KW-0547">Nucleotide-binding</keyword>
<dbReference type="Pfam" id="PF23846">
    <property type="entry name" value="Cache_WalK"/>
    <property type="match status" value="1"/>
</dbReference>
<dbReference type="InterPro" id="IPR036097">
    <property type="entry name" value="HisK_dim/P_sf"/>
</dbReference>
<evidence type="ECO:0000259" key="15">
    <source>
        <dbReference type="PROSITE" id="PS50885"/>
    </source>
</evidence>
<evidence type="ECO:0000256" key="8">
    <source>
        <dbReference type="ARBA" id="ARBA00022777"/>
    </source>
</evidence>
<comment type="subcellular location">
    <subcellularLocation>
        <location evidence="2">Cell membrane</location>
        <topology evidence="2">Multi-pass membrane protein</topology>
    </subcellularLocation>
</comment>
<dbReference type="GO" id="GO:0004673">
    <property type="term" value="F:protein histidine kinase activity"/>
    <property type="evidence" value="ECO:0007669"/>
    <property type="project" value="UniProtKB-EC"/>
</dbReference>
<keyword evidence="5" id="KW-0597">Phosphoprotein</keyword>
<dbReference type="PROSITE" id="PS50885">
    <property type="entry name" value="HAMP"/>
    <property type="match status" value="1"/>
</dbReference>
<keyword evidence="12" id="KW-0812">Transmembrane</keyword>
<dbReference type="Gene3D" id="1.10.8.500">
    <property type="entry name" value="HAMP domain in histidine kinase"/>
    <property type="match status" value="1"/>
</dbReference>
<keyword evidence="17" id="KW-1185">Reference proteome</keyword>
<proteinExistence type="predicted"/>
<dbReference type="InterPro" id="IPR000014">
    <property type="entry name" value="PAS"/>
</dbReference>
<keyword evidence="6 16" id="KW-0808">Transferase</keyword>
<dbReference type="InterPro" id="IPR004358">
    <property type="entry name" value="Sig_transdc_His_kin-like_C"/>
</dbReference>